<evidence type="ECO:0000313" key="2">
    <source>
        <dbReference type="Proteomes" id="UP001148299"/>
    </source>
</evidence>
<gene>
    <name evidence="1" type="ORF">N7541_008814</name>
</gene>
<reference evidence="1" key="2">
    <citation type="journal article" date="2023" name="IMA Fungus">
        <title>Comparative genomic study of the Penicillium genus elucidates a diverse pangenome and 15 lateral gene transfer events.</title>
        <authorList>
            <person name="Petersen C."/>
            <person name="Sorensen T."/>
            <person name="Nielsen M.R."/>
            <person name="Sondergaard T.E."/>
            <person name="Sorensen J.L."/>
            <person name="Fitzpatrick D.A."/>
            <person name="Frisvad J.C."/>
            <person name="Nielsen K.L."/>
        </authorList>
    </citation>
    <scope>NUCLEOTIDE SEQUENCE</scope>
    <source>
        <strain evidence="1">IBT 35675</strain>
    </source>
</reference>
<sequence>MSVQVEFNEGKYSLDQIYRNQLEAWVNANPSTTDIHDTPIHFDHAFVLNGLHVTTSWMDPNEEPHATVKMTNDELRAQNTHYTLHWRRSGDSKYLLFTVYKFGEIEEERKSRLATQKALFRLGRIKKDPKEDYDEAAAFAEAAVYVLAQDAKKLNRPHTDAAGFTTLPPDPRVQLETIRKNITVSERNVLRDPLPLPHALTKPHSCRMEKTKNYFGLLSTIEEELSPA</sequence>
<accession>A0A9W9R145</accession>
<reference evidence="1" key="1">
    <citation type="submission" date="2022-12" db="EMBL/GenBank/DDBJ databases">
        <authorList>
            <person name="Petersen C."/>
        </authorList>
    </citation>
    <scope>NUCLEOTIDE SEQUENCE</scope>
    <source>
        <strain evidence="1">IBT 35675</strain>
    </source>
</reference>
<name>A0A9W9R145_PENBR</name>
<comment type="caution">
    <text evidence="1">The sequence shown here is derived from an EMBL/GenBank/DDBJ whole genome shotgun (WGS) entry which is preliminary data.</text>
</comment>
<evidence type="ECO:0000313" key="1">
    <source>
        <dbReference type="EMBL" id="KAJ5346332.1"/>
    </source>
</evidence>
<dbReference type="Proteomes" id="UP001148299">
    <property type="component" value="Unassembled WGS sequence"/>
</dbReference>
<proteinExistence type="predicted"/>
<keyword evidence="2" id="KW-1185">Reference proteome</keyword>
<protein>
    <submittedName>
        <fullName evidence="1">Uncharacterized protein</fullName>
    </submittedName>
</protein>
<dbReference type="EMBL" id="JAPZBR010000007">
    <property type="protein sequence ID" value="KAJ5346332.1"/>
    <property type="molecule type" value="Genomic_DNA"/>
</dbReference>
<organism evidence="1 2">
    <name type="scientific">Penicillium brevicompactum</name>
    <dbReference type="NCBI Taxonomy" id="5074"/>
    <lineage>
        <taxon>Eukaryota</taxon>
        <taxon>Fungi</taxon>
        <taxon>Dikarya</taxon>
        <taxon>Ascomycota</taxon>
        <taxon>Pezizomycotina</taxon>
        <taxon>Eurotiomycetes</taxon>
        <taxon>Eurotiomycetidae</taxon>
        <taxon>Eurotiales</taxon>
        <taxon>Aspergillaceae</taxon>
        <taxon>Penicillium</taxon>
    </lineage>
</organism>
<dbReference type="AlphaFoldDB" id="A0A9W9R145"/>